<gene>
    <name evidence="4" type="ORF">L2737_18425</name>
</gene>
<feature type="domain" description="HTH-type transcriptional regulator MT1864/Rv1816-like C-terminal" evidence="3">
    <location>
        <begin position="102"/>
        <end position="189"/>
    </location>
</feature>
<dbReference type="InterPro" id="IPR009057">
    <property type="entry name" value="Homeodomain-like_sf"/>
</dbReference>
<evidence type="ECO:0000313" key="4">
    <source>
        <dbReference type="EMBL" id="MCL1047279.1"/>
    </source>
</evidence>
<dbReference type="InterPro" id="IPR025996">
    <property type="entry name" value="MT1864/Rv1816-like_C"/>
</dbReference>
<dbReference type="InterPro" id="IPR036271">
    <property type="entry name" value="Tet_transcr_reg_TetR-rel_C_sf"/>
</dbReference>
<name>A0ABT0KUI6_9GAMM</name>
<reference evidence="4 5" key="1">
    <citation type="submission" date="2022-01" db="EMBL/GenBank/DDBJ databases">
        <title>Whole genome-based taxonomy of the Shewanellaceae.</title>
        <authorList>
            <person name="Martin-Rodriguez A.J."/>
        </authorList>
    </citation>
    <scope>NUCLEOTIDE SEQUENCE [LARGE SCALE GENOMIC DNA]</scope>
    <source>
        <strain evidence="4 5">DSM 24955</strain>
    </source>
</reference>
<dbReference type="RefSeq" id="WP_102527634.1">
    <property type="nucleotide sequence ID" value="NZ_JAKIKU010000012.1"/>
</dbReference>
<keyword evidence="2" id="KW-0804">Transcription</keyword>
<evidence type="ECO:0000256" key="2">
    <source>
        <dbReference type="ARBA" id="ARBA00023163"/>
    </source>
</evidence>
<comment type="caution">
    <text evidence="4">The sequence shown here is derived from an EMBL/GenBank/DDBJ whole genome shotgun (WGS) entry which is preliminary data.</text>
</comment>
<proteinExistence type="predicted"/>
<evidence type="ECO:0000259" key="3">
    <source>
        <dbReference type="Pfam" id="PF13305"/>
    </source>
</evidence>
<dbReference type="Proteomes" id="UP001202134">
    <property type="component" value="Unassembled WGS sequence"/>
</dbReference>
<evidence type="ECO:0000256" key="1">
    <source>
        <dbReference type="ARBA" id="ARBA00023015"/>
    </source>
</evidence>
<dbReference type="SUPFAM" id="SSF46689">
    <property type="entry name" value="Homeodomain-like"/>
    <property type="match status" value="1"/>
</dbReference>
<keyword evidence="1" id="KW-0805">Transcription regulation</keyword>
<organism evidence="4 5">
    <name type="scientific">Shewanella electrodiphila</name>
    <dbReference type="NCBI Taxonomy" id="934143"/>
    <lineage>
        <taxon>Bacteria</taxon>
        <taxon>Pseudomonadati</taxon>
        <taxon>Pseudomonadota</taxon>
        <taxon>Gammaproteobacteria</taxon>
        <taxon>Alteromonadales</taxon>
        <taxon>Shewanellaceae</taxon>
        <taxon>Shewanella</taxon>
    </lineage>
</organism>
<protein>
    <submittedName>
        <fullName evidence="4">WHG domain-containing protein</fullName>
    </submittedName>
</protein>
<evidence type="ECO:0000313" key="5">
    <source>
        <dbReference type="Proteomes" id="UP001202134"/>
    </source>
</evidence>
<dbReference type="Gene3D" id="1.10.357.10">
    <property type="entry name" value="Tetracycline Repressor, domain 2"/>
    <property type="match status" value="1"/>
</dbReference>
<dbReference type="SUPFAM" id="SSF48498">
    <property type="entry name" value="Tetracyclin repressor-like, C-terminal domain"/>
    <property type="match status" value="1"/>
</dbReference>
<accession>A0ABT0KUI6</accession>
<dbReference type="EMBL" id="JAKIKU010000012">
    <property type="protein sequence ID" value="MCL1047279.1"/>
    <property type="molecule type" value="Genomic_DNA"/>
</dbReference>
<keyword evidence="5" id="KW-1185">Reference proteome</keyword>
<dbReference type="Pfam" id="PF13305">
    <property type="entry name" value="TetR_C_33"/>
    <property type="match status" value="1"/>
</dbReference>
<sequence length="216" mass="24060">MARRKEHTHGEIHDMAIKSVMQYLHIASLESLSLRKVATDIGYAPSTLINIFGSYQQLLLSVSEQVLIDLFEHLTSSTSDEINHNHSPIHATEQAQASIELMAHRYYQFANEHRVCFKLVFELSAPEGVSLSSNHQQAIDTLFSLVSEQLTALFPKADHAEIIMMSRVLWGGIHGLTCLGIDGKLFTDQTALPAMLSSHVHGYLLGMTQEKDLSCC</sequence>